<reference evidence="1" key="2">
    <citation type="journal article" date="2022" name="New Phytol.">
        <title>Evolutionary transition to the ectomycorrhizal habit in the genomes of a hyperdiverse lineage of mushroom-forming fungi.</title>
        <authorList>
            <person name="Looney B."/>
            <person name="Miyauchi S."/>
            <person name="Morin E."/>
            <person name="Drula E."/>
            <person name="Courty P.E."/>
            <person name="Kohler A."/>
            <person name="Kuo A."/>
            <person name="LaButti K."/>
            <person name="Pangilinan J."/>
            <person name="Lipzen A."/>
            <person name="Riley R."/>
            <person name="Andreopoulos W."/>
            <person name="He G."/>
            <person name="Johnson J."/>
            <person name="Nolan M."/>
            <person name="Tritt A."/>
            <person name="Barry K.W."/>
            <person name="Grigoriev I.V."/>
            <person name="Nagy L.G."/>
            <person name="Hibbett D."/>
            <person name="Henrissat B."/>
            <person name="Matheny P.B."/>
            <person name="Labbe J."/>
            <person name="Martin F.M."/>
        </authorList>
    </citation>
    <scope>NUCLEOTIDE SEQUENCE</scope>
    <source>
        <strain evidence="1">EC-137</strain>
    </source>
</reference>
<organism evidence="1 2">
    <name type="scientific">Vararia minispora EC-137</name>
    <dbReference type="NCBI Taxonomy" id="1314806"/>
    <lineage>
        <taxon>Eukaryota</taxon>
        <taxon>Fungi</taxon>
        <taxon>Dikarya</taxon>
        <taxon>Basidiomycota</taxon>
        <taxon>Agaricomycotina</taxon>
        <taxon>Agaricomycetes</taxon>
        <taxon>Russulales</taxon>
        <taxon>Lachnocladiaceae</taxon>
        <taxon>Vararia</taxon>
    </lineage>
</organism>
<reference evidence="1" key="1">
    <citation type="submission" date="2021-02" db="EMBL/GenBank/DDBJ databases">
        <authorList>
            <consortium name="DOE Joint Genome Institute"/>
            <person name="Ahrendt S."/>
            <person name="Looney B.P."/>
            <person name="Miyauchi S."/>
            <person name="Morin E."/>
            <person name="Drula E."/>
            <person name="Courty P.E."/>
            <person name="Chicoki N."/>
            <person name="Fauchery L."/>
            <person name="Kohler A."/>
            <person name="Kuo A."/>
            <person name="Labutti K."/>
            <person name="Pangilinan J."/>
            <person name="Lipzen A."/>
            <person name="Riley R."/>
            <person name="Andreopoulos W."/>
            <person name="He G."/>
            <person name="Johnson J."/>
            <person name="Barry K.W."/>
            <person name="Grigoriev I.V."/>
            <person name="Nagy L."/>
            <person name="Hibbett D."/>
            <person name="Henrissat B."/>
            <person name="Matheny P.B."/>
            <person name="Labbe J."/>
            <person name="Martin F."/>
        </authorList>
    </citation>
    <scope>NUCLEOTIDE SEQUENCE</scope>
    <source>
        <strain evidence="1">EC-137</strain>
    </source>
</reference>
<comment type="caution">
    <text evidence="1">The sequence shown here is derived from an EMBL/GenBank/DDBJ whole genome shotgun (WGS) entry which is preliminary data.</text>
</comment>
<gene>
    <name evidence="1" type="ORF">K488DRAFT_51530</name>
</gene>
<sequence>MPTQTPYAPSPSLVGANDALQRTSSRAPVISFGFGGKLVTCFHGSGTLNTGFDIALVSRQTTHVDVRALHSLVPTSALESGNMSFPGPLFADPGTPTTSLVRPGASAQIKSNKAKVLKYLEERAGEIAQSIPYLEQSSATGREAEGQLVLVRLLKVMVENDGQLSGSTKVESAVRAALVNRLGDEMSNSPSILNGTLGTLPSGTDLAMNSLGLGSDPNDAVLSTVTVRASALERIQEHLIRGDRRAAYNYALDERLWAHAMVIAGSIDRDAWKEVVNEFVKAELGGPGNKGREGLKMAYSLFSGQGAASEVQALAAPTKLSDVAARPTIPQSTMASSPSFSSASASLLAETLAKWSETIAMAIPGPSTAECSAALLALGDTLQANGCITAAHVSYLLAPQTHAIPSLGSPSGRIVLLGGRNPLTTPNFHTDHDPIIFSEIAEFALSLAPVTKGQEPFSGCTHLQVYKLLRATHLAEMGHMQAANRYCEAITSSLKSSNHGQFNIVFLEQLKELTDRLTAAPVLDKAGSWIGRQMGNRPSLDSIGGWFGDRLQKFIADDGDATTGETAPPEAKQAYGPFAHYSTISSASSSKPSSPAPTMVNPHVTVNGQLPPRRAGSSQSMHQFGAQPQVTIDRASSAMDYRPQGRSSPTPRIASANPAITTFAQSPAYYGGRGYQNGLQAVPSLPENDGERTAQPDGGSWWGSDEANSSSTPTAATFYSVEQPISSNGSANGNFVSLMDAPMFGTPAVTPSTQVKTLPTQYEADEDDDLGLGNSSRKKKAVLESVDADESAKVNAAAKQQPSRPDPKPTQNGPASSSSGSWFRGWWGKNENKSGPIKATLGEENSFYFDKDLKRWVNKKVRAGVEEAKPAASPPPPSRVQTASPGQTAARIANGNASTPPPARAQSSVDLTSPPRAPPLRARSNLAPLDTDPSLPPKASASMLMPPASAPPPPGLTPPPTPGRPKSGMGKRNVRNRYVDVFQESSS</sequence>
<dbReference type="EMBL" id="MU273570">
    <property type="protein sequence ID" value="KAI0031714.1"/>
    <property type="molecule type" value="Genomic_DNA"/>
</dbReference>
<dbReference type="Proteomes" id="UP000814128">
    <property type="component" value="Unassembled WGS sequence"/>
</dbReference>
<protein>
    <submittedName>
        <fullName evidence="1">Sec23-binding domain of Sec16-domain-containing protein</fullName>
    </submittedName>
</protein>
<keyword evidence="2" id="KW-1185">Reference proteome</keyword>
<name>A0ACB8QIP3_9AGAM</name>
<evidence type="ECO:0000313" key="2">
    <source>
        <dbReference type="Proteomes" id="UP000814128"/>
    </source>
</evidence>
<evidence type="ECO:0000313" key="1">
    <source>
        <dbReference type="EMBL" id="KAI0031714.1"/>
    </source>
</evidence>
<accession>A0ACB8QIP3</accession>
<proteinExistence type="predicted"/>